<gene>
    <name evidence="2" type="ORF">WG66_13170</name>
</gene>
<organism evidence="2 3">
    <name type="scientific">Moniliophthora roreri</name>
    <name type="common">Frosty pod rot fungus</name>
    <name type="synonym">Monilia roreri</name>
    <dbReference type="NCBI Taxonomy" id="221103"/>
    <lineage>
        <taxon>Eukaryota</taxon>
        <taxon>Fungi</taxon>
        <taxon>Dikarya</taxon>
        <taxon>Basidiomycota</taxon>
        <taxon>Agaricomycotina</taxon>
        <taxon>Agaricomycetes</taxon>
        <taxon>Agaricomycetidae</taxon>
        <taxon>Agaricales</taxon>
        <taxon>Marasmiineae</taxon>
        <taxon>Marasmiaceae</taxon>
        <taxon>Moniliophthora</taxon>
    </lineage>
</organism>
<accession>A0A0W0FD41</accession>
<feature type="region of interest" description="Disordered" evidence="1">
    <location>
        <begin position="46"/>
        <end position="70"/>
    </location>
</feature>
<dbReference type="Proteomes" id="UP000054988">
    <property type="component" value="Unassembled WGS sequence"/>
</dbReference>
<dbReference type="AlphaFoldDB" id="A0A0W0FD41"/>
<dbReference type="EMBL" id="LATX01002101">
    <property type="protein sequence ID" value="KTB34268.1"/>
    <property type="molecule type" value="Genomic_DNA"/>
</dbReference>
<evidence type="ECO:0000313" key="2">
    <source>
        <dbReference type="EMBL" id="KTB34268.1"/>
    </source>
</evidence>
<comment type="caution">
    <text evidence="2">The sequence shown here is derived from an EMBL/GenBank/DDBJ whole genome shotgun (WGS) entry which is preliminary data.</text>
</comment>
<evidence type="ECO:0000256" key="1">
    <source>
        <dbReference type="SAM" id="MobiDB-lite"/>
    </source>
</evidence>
<sequence length="261" mass="27940">MQVFLSASAEENTAVREYGAPALNASLSPLPPLSSTTIRHRLREGWKEEGEGGRTVLAQDSPDPSPSSTLRTLLNAADETPKKLPLHATPLLPKSTLTVLTNSPETTRKLPWGLSGSLNTATTSPKTRDVLFTSISTPAPPSPRTPASGLHIQHPNTPDSDSANTVVWSFDGLSPPSPPPSMNTYNDEFIVVVVPEAIEASLDVNFAAVGISCKVERIRARWRYRAATPTPPSCSETSTTPELRFWGLSAPALSSSVCDYV</sequence>
<protein>
    <submittedName>
        <fullName evidence="2">Uncharacterized protein</fullName>
    </submittedName>
</protein>
<proteinExistence type="predicted"/>
<name>A0A0W0FD41_MONRR</name>
<reference evidence="2 3" key="1">
    <citation type="submission" date="2015-12" db="EMBL/GenBank/DDBJ databases">
        <title>Draft genome sequence of Moniliophthora roreri, the causal agent of frosty pod rot of cacao.</title>
        <authorList>
            <person name="Aime M.C."/>
            <person name="Diaz-Valderrama J.R."/>
            <person name="Kijpornyongpan T."/>
            <person name="Phillips-Mora W."/>
        </authorList>
    </citation>
    <scope>NUCLEOTIDE SEQUENCE [LARGE SCALE GENOMIC DNA]</scope>
    <source>
        <strain evidence="2 3">MCA 2952</strain>
    </source>
</reference>
<evidence type="ECO:0000313" key="3">
    <source>
        <dbReference type="Proteomes" id="UP000054988"/>
    </source>
</evidence>